<gene>
    <name evidence="3" type="ORF">C7T94_06265</name>
</gene>
<dbReference type="AlphaFoldDB" id="A0A2T3HPI5"/>
<dbReference type="EMBL" id="PYLS01000004">
    <property type="protein sequence ID" value="PST84317.1"/>
    <property type="molecule type" value="Genomic_DNA"/>
</dbReference>
<dbReference type="GO" id="GO:0003955">
    <property type="term" value="F:NAD(P)H dehydrogenase (quinone) activity"/>
    <property type="evidence" value="ECO:0007669"/>
    <property type="project" value="TreeGrafter"/>
</dbReference>
<dbReference type="GO" id="GO:0009055">
    <property type="term" value="F:electron transfer activity"/>
    <property type="evidence" value="ECO:0007669"/>
    <property type="project" value="TreeGrafter"/>
</dbReference>
<sequence>MKTLVIIIHPDLAQSVVNKRWILELQKHPEKYTLHNLYLCYPDGQIDVAAEQEFIARYAKIVFQFPFYWFSCPPLFKQWLDEVLTDGWSYGSNYALRGKKVALAISAGIDAAGYQPGGRYKYTLEQLTAPFELTFAYVRADYRQLFAFYGREYNGTAPRIEESARAYLDFIDAL</sequence>
<dbReference type="RefSeq" id="WP_107214416.1">
    <property type="nucleotide sequence ID" value="NZ_KZ686268.1"/>
</dbReference>
<keyword evidence="4" id="KW-1185">Reference proteome</keyword>
<proteinExistence type="predicted"/>
<evidence type="ECO:0000256" key="1">
    <source>
        <dbReference type="ARBA" id="ARBA00023002"/>
    </source>
</evidence>
<dbReference type="PANTHER" id="PTHR47307">
    <property type="entry name" value="GLUTATHIONE-REGULATED POTASSIUM-EFFLUX SYSTEM ANCILLARY PROTEIN KEFG"/>
    <property type="match status" value="1"/>
</dbReference>
<organism evidence="3 4">
    <name type="scientific">Pedobacter yulinensis</name>
    <dbReference type="NCBI Taxonomy" id="2126353"/>
    <lineage>
        <taxon>Bacteria</taxon>
        <taxon>Pseudomonadati</taxon>
        <taxon>Bacteroidota</taxon>
        <taxon>Sphingobacteriia</taxon>
        <taxon>Sphingobacteriales</taxon>
        <taxon>Sphingobacteriaceae</taxon>
        <taxon>Pedobacter</taxon>
    </lineage>
</organism>
<feature type="domain" description="Flavodoxin-like fold" evidence="2">
    <location>
        <begin position="1"/>
        <end position="169"/>
    </location>
</feature>
<comment type="caution">
    <text evidence="3">The sequence shown here is derived from an EMBL/GenBank/DDBJ whole genome shotgun (WGS) entry which is preliminary data.</text>
</comment>
<dbReference type="Proteomes" id="UP000240912">
    <property type="component" value="Unassembled WGS sequence"/>
</dbReference>
<evidence type="ECO:0000259" key="2">
    <source>
        <dbReference type="Pfam" id="PF02525"/>
    </source>
</evidence>
<dbReference type="GO" id="GO:0010181">
    <property type="term" value="F:FMN binding"/>
    <property type="evidence" value="ECO:0007669"/>
    <property type="project" value="TreeGrafter"/>
</dbReference>
<dbReference type="Gene3D" id="3.40.50.360">
    <property type="match status" value="1"/>
</dbReference>
<dbReference type="Pfam" id="PF02525">
    <property type="entry name" value="Flavodoxin_2"/>
    <property type="match status" value="1"/>
</dbReference>
<dbReference type="PANTHER" id="PTHR47307:SF1">
    <property type="entry name" value="GLUTATHIONE-REGULATED POTASSIUM-EFFLUX SYSTEM ANCILLARY PROTEIN KEFG"/>
    <property type="match status" value="1"/>
</dbReference>
<dbReference type="InterPro" id="IPR003680">
    <property type="entry name" value="Flavodoxin_fold"/>
</dbReference>
<evidence type="ECO:0000313" key="3">
    <source>
        <dbReference type="EMBL" id="PST84317.1"/>
    </source>
</evidence>
<protein>
    <submittedName>
        <fullName evidence="3">NAD(P)H oxidoreductase</fullName>
    </submittedName>
</protein>
<reference evidence="3 4" key="1">
    <citation type="submission" date="2018-03" db="EMBL/GenBank/DDBJ databases">
        <authorList>
            <person name="Keele B.F."/>
        </authorList>
    </citation>
    <scope>NUCLEOTIDE SEQUENCE [LARGE SCALE GENOMIC DNA]</scope>
    <source>
        <strain evidence="3 4">YL28-9</strain>
    </source>
</reference>
<keyword evidence="1" id="KW-0560">Oxidoreductase</keyword>
<name>A0A2T3HPI5_9SPHI</name>
<dbReference type="InterPro" id="IPR029039">
    <property type="entry name" value="Flavoprotein-like_sf"/>
</dbReference>
<dbReference type="OrthoDB" id="652200at2"/>
<dbReference type="SUPFAM" id="SSF52218">
    <property type="entry name" value="Flavoproteins"/>
    <property type="match status" value="1"/>
</dbReference>
<dbReference type="InterPro" id="IPR046980">
    <property type="entry name" value="KefG/KefF"/>
</dbReference>
<accession>A0A2T3HPI5</accession>
<evidence type="ECO:0000313" key="4">
    <source>
        <dbReference type="Proteomes" id="UP000240912"/>
    </source>
</evidence>